<reference evidence="1" key="1">
    <citation type="journal article" date="2014" name="Front. Microbiol.">
        <title>High frequency of phylogenetically diverse reductive dehalogenase-homologous genes in deep subseafloor sedimentary metagenomes.</title>
        <authorList>
            <person name="Kawai M."/>
            <person name="Futagami T."/>
            <person name="Toyoda A."/>
            <person name="Takaki Y."/>
            <person name="Nishi S."/>
            <person name="Hori S."/>
            <person name="Arai W."/>
            <person name="Tsubouchi T."/>
            <person name="Morono Y."/>
            <person name="Uchiyama I."/>
            <person name="Ito T."/>
            <person name="Fujiyama A."/>
            <person name="Inagaki F."/>
            <person name="Takami H."/>
        </authorList>
    </citation>
    <scope>NUCLEOTIDE SEQUENCE</scope>
    <source>
        <strain evidence="1">Expedition CK06-06</strain>
    </source>
</reference>
<proteinExistence type="predicted"/>
<name>X1JJG1_9ZZZZ</name>
<sequence length="47" mass="5346">GNVLRPEEKDGKYYYPHCPSTINLDPGQNLIIERQGDFIKITETGKP</sequence>
<gene>
    <name evidence="1" type="ORF">S03H2_71774</name>
</gene>
<evidence type="ECO:0000313" key="1">
    <source>
        <dbReference type="EMBL" id="GAH94212.1"/>
    </source>
</evidence>
<feature type="non-terminal residue" evidence="1">
    <location>
        <position position="1"/>
    </location>
</feature>
<accession>X1JJG1</accession>
<protein>
    <submittedName>
        <fullName evidence="1">Uncharacterized protein</fullName>
    </submittedName>
</protein>
<organism evidence="1">
    <name type="scientific">marine sediment metagenome</name>
    <dbReference type="NCBI Taxonomy" id="412755"/>
    <lineage>
        <taxon>unclassified sequences</taxon>
        <taxon>metagenomes</taxon>
        <taxon>ecological metagenomes</taxon>
    </lineage>
</organism>
<dbReference type="AlphaFoldDB" id="X1JJG1"/>
<dbReference type="EMBL" id="BARU01048199">
    <property type="protein sequence ID" value="GAH94212.1"/>
    <property type="molecule type" value="Genomic_DNA"/>
</dbReference>
<comment type="caution">
    <text evidence="1">The sequence shown here is derived from an EMBL/GenBank/DDBJ whole genome shotgun (WGS) entry which is preliminary data.</text>
</comment>